<dbReference type="KEGG" id="tsph:KIH39_00165"/>
<proteinExistence type="predicted"/>
<protein>
    <submittedName>
        <fullName evidence="2">RES domain-containing protein</fullName>
    </submittedName>
</protein>
<organism evidence="2 3">
    <name type="scientific">Telmatocola sphagniphila</name>
    <dbReference type="NCBI Taxonomy" id="1123043"/>
    <lineage>
        <taxon>Bacteria</taxon>
        <taxon>Pseudomonadati</taxon>
        <taxon>Planctomycetota</taxon>
        <taxon>Planctomycetia</taxon>
        <taxon>Gemmatales</taxon>
        <taxon>Gemmataceae</taxon>
    </lineage>
</organism>
<keyword evidence="3" id="KW-1185">Reference proteome</keyword>
<evidence type="ECO:0000259" key="1">
    <source>
        <dbReference type="Pfam" id="PF08808"/>
    </source>
</evidence>
<feature type="domain" description="RES" evidence="1">
    <location>
        <begin position="7"/>
        <end position="81"/>
    </location>
</feature>
<evidence type="ECO:0000313" key="2">
    <source>
        <dbReference type="EMBL" id="QVL32369.1"/>
    </source>
</evidence>
<dbReference type="RefSeq" id="WP_213497256.1">
    <property type="nucleotide sequence ID" value="NZ_CP074694.1"/>
</dbReference>
<name>A0A8E6B6I2_9BACT</name>
<accession>A0A8E6B6I2</accession>
<sequence length="97" mass="11008">MSLNSEFFRVVGPRYTTPKEILSGMGSYLGGGRWNPLQVMKVLYLSADPITAMHEAKENYRYYKLRLAQEMPKVTVAIKVKVESILNLANLDLTDIL</sequence>
<dbReference type="InterPro" id="IPR014914">
    <property type="entry name" value="RES_dom"/>
</dbReference>
<reference evidence="2" key="1">
    <citation type="submission" date="2021-05" db="EMBL/GenBank/DDBJ databases">
        <title>Complete genome sequence of the cellulolytic planctomycete Telmatocola sphagniphila SP2T and characterization of the first cellulase from planctomycetes.</title>
        <authorList>
            <person name="Rakitin A.L."/>
            <person name="Beletsky A.V."/>
            <person name="Naumoff D.G."/>
            <person name="Kulichevskaya I.S."/>
            <person name="Mardanov A.V."/>
            <person name="Ravin N.V."/>
            <person name="Dedysh S.N."/>
        </authorList>
    </citation>
    <scope>NUCLEOTIDE SEQUENCE</scope>
    <source>
        <strain evidence="2">SP2T</strain>
    </source>
</reference>
<evidence type="ECO:0000313" key="3">
    <source>
        <dbReference type="Proteomes" id="UP000676194"/>
    </source>
</evidence>
<dbReference type="AlphaFoldDB" id="A0A8E6B6I2"/>
<dbReference type="Pfam" id="PF08808">
    <property type="entry name" value="RES"/>
    <property type="match status" value="1"/>
</dbReference>
<dbReference type="Proteomes" id="UP000676194">
    <property type="component" value="Chromosome"/>
</dbReference>
<gene>
    <name evidence="2" type="ORF">KIH39_00165</name>
</gene>
<dbReference type="EMBL" id="CP074694">
    <property type="protein sequence ID" value="QVL32369.1"/>
    <property type="molecule type" value="Genomic_DNA"/>
</dbReference>